<evidence type="ECO:0000256" key="1">
    <source>
        <dbReference type="ARBA" id="ARBA00009437"/>
    </source>
</evidence>
<dbReference type="SUPFAM" id="SSF46785">
    <property type="entry name" value="Winged helix' DNA-binding domain"/>
    <property type="match status" value="1"/>
</dbReference>
<protein>
    <recommendedName>
        <fullName evidence="6">Probable hydrogen peroxide-inducible genes activator</fullName>
    </recommendedName>
</protein>
<evidence type="ECO:0000256" key="2">
    <source>
        <dbReference type="ARBA" id="ARBA00023015"/>
    </source>
</evidence>
<reference evidence="10" key="1">
    <citation type="journal article" date="2019" name="Int. J. Syst. Evol. Microbiol.">
        <title>The Global Catalogue of Microorganisms (GCM) 10K type strain sequencing project: providing services to taxonomists for standard genome sequencing and annotation.</title>
        <authorList>
            <consortium name="The Broad Institute Genomics Platform"/>
            <consortium name="The Broad Institute Genome Sequencing Center for Infectious Disease"/>
            <person name="Wu L."/>
            <person name="Ma J."/>
        </authorList>
    </citation>
    <scope>NUCLEOTIDE SEQUENCE [LARGE SCALE GENOMIC DNA]</scope>
    <source>
        <strain evidence="10">JCM 9373</strain>
    </source>
</reference>
<evidence type="ECO:0000313" key="10">
    <source>
        <dbReference type="Proteomes" id="UP001500320"/>
    </source>
</evidence>
<dbReference type="InterPro" id="IPR036390">
    <property type="entry name" value="WH_DNA-bd_sf"/>
</dbReference>
<evidence type="ECO:0000256" key="5">
    <source>
        <dbReference type="ARBA" id="ARBA00023163"/>
    </source>
</evidence>
<dbReference type="InterPro" id="IPR036388">
    <property type="entry name" value="WH-like_DNA-bd_sf"/>
</dbReference>
<dbReference type="PANTHER" id="PTHR30346">
    <property type="entry name" value="TRANSCRIPTIONAL DUAL REGULATOR HCAR-RELATED"/>
    <property type="match status" value="1"/>
</dbReference>
<feature type="domain" description="HTH lysR-type" evidence="8">
    <location>
        <begin position="9"/>
        <end position="66"/>
    </location>
</feature>
<dbReference type="CDD" id="cd08411">
    <property type="entry name" value="PBP2_OxyR"/>
    <property type="match status" value="1"/>
</dbReference>
<dbReference type="Proteomes" id="UP001500320">
    <property type="component" value="Unassembled WGS sequence"/>
</dbReference>
<dbReference type="PRINTS" id="PR00039">
    <property type="entry name" value="HTHLYSR"/>
</dbReference>
<evidence type="ECO:0000256" key="6">
    <source>
        <dbReference type="ARBA" id="ARBA00040885"/>
    </source>
</evidence>
<dbReference type="Gene3D" id="3.40.190.10">
    <property type="entry name" value="Periplasmic binding protein-like II"/>
    <property type="match status" value="2"/>
</dbReference>
<comment type="caution">
    <text evidence="9">The sequence shown here is derived from an EMBL/GenBank/DDBJ whole genome shotgun (WGS) entry which is preliminary data.</text>
</comment>
<keyword evidence="3" id="KW-0238">DNA-binding</keyword>
<evidence type="ECO:0000256" key="3">
    <source>
        <dbReference type="ARBA" id="ARBA00023125"/>
    </source>
</evidence>
<dbReference type="Pfam" id="PF00126">
    <property type="entry name" value="HTH_1"/>
    <property type="match status" value="1"/>
</dbReference>
<evidence type="ECO:0000256" key="4">
    <source>
        <dbReference type="ARBA" id="ARBA00023159"/>
    </source>
</evidence>
<dbReference type="EMBL" id="BAAAUT010000063">
    <property type="protein sequence ID" value="GAA3159541.1"/>
    <property type="molecule type" value="Genomic_DNA"/>
</dbReference>
<evidence type="ECO:0000313" key="9">
    <source>
        <dbReference type="EMBL" id="GAA3159541.1"/>
    </source>
</evidence>
<sequence length="347" mass="36612">MIPISHPSPTLAQLRAFLAVADHLHFREAAASLRMSQPALSGAVAALEETLHTQLVERTTRKVLLTPAGERVALHAARVLKAVDDLLDEVADSRGPFSGPAHLGVIPTVAPYVLPVLLPMFTRHFPRLRPTVQEAKTETILRELREGRLDMVLLALPTEAGGVVEEPLYDEDFLLAVPAGHPLADGSGPLEREVLKDLDIVLLNQGHCLREQAIDVCREVGARATATTYATSLPTLVQLVAGGLGVTLIPESTVPVETGKGVPLALRRFSAPAPHRTIGLAYRASSSRAVEYGLLAAAVRTAIATSHLPVRIVRDHSERARPGASAGGPPSAGGTGRPAGAGRDAAP</sequence>
<dbReference type="InterPro" id="IPR005119">
    <property type="entry name" value="LysR_subst-bd"/>
</dbReference>
<gene>
    <name evidence="9" type="ORF">GCM10010466_57900</name>
</gene>
<keyword evidence="4" id="KW-0010">Activator</keyword>
<dbReference type="InterPro" id="IPR000847">
    <property type="entry name" value="LysR_HTH_N"/>
</dbReference>
<evidence type="ECO:0000259" key="8">
    <source>
        <dbReference type="PROSITE" id="PS50931"/>
    </source>
</evidence>
<dbReference type="Gene3D" id="1.10.10.10">
    <property type="entry name" value="Winged helix-like DNA-binding domain superfamily/Winged helix DNA-binding domain"/>
    <property type="match status" value="1"/>
</dbReference>
<keyword evidence="10" id="KW-1185">Reference proteome</keyword>
<dbReference type="PANTHER" id="PTHR30346:SF26">
    <property type="entry name" value="HYDROGEN PEROXIDE-INDUCIBLE GENES ACTIVATOR"/>
    <property type="match status" value="1"/>
</dbReference>
<organism evidence="9 10">
    <name type="scientific">Planomonospora alba</name>
    <dbReference type="NCBI Taxonomy" id="161354"/>
    <lineage>
        <taxon>Bacteria</taxon>
        <taxon>Bacillati</taxon>
        <taxon>Actinomycetota</taxon>
        <taxon>Actinomycetes</taxon>
        <taxon>Streptosporangiales</taxon>
        <taxon>Streptosporangiaceae</taxon>
        <taxon>Planomonospora</taxon>
    </lineage>
</organism>
<accession>A0ABP6NX71</accession>
<feature type="region of interest" description="Disordered" evidence="7">
    <location>
        <begin position="318"/>
        <end position="347"/>
    </location>
</feature>
<dbReference type="PROSITE" id="PS50931">
    <property type="entry name" value="HTH_LYSR"/>
    <property type="match status" value="1"/>
</dbReference>
<evidence type="ECO:0000256" key="7">
    <source>
        <dbReference type="SAM" id="MobiDB-lite"/>
    </source>
</evidence>
<proteinExistence type="inferred from homology"/>
<dbReference type="RefSeq" id="WP_344865015.1">
    <property type="nucleotide sequence ID" value="NZ_BAAAUT010000063.1"/>
</dbReference>
<dbReference type="SUPFAM" id="SSF53850">
    <property type="entry name" value="Periplasmic binding protein-like II"/>
    <property type="match status" value="1"/>
</dbReference>
<name>A0ABP6NX71_9ACTN</name>
<keyword evidence="5" id="KW-0804">Transcription</keyword>
<dbReference type="Pfam" id="PF03466">
    <property type="entry name" value="LysR_substrate"/>
    <property type="match status" value="1"/>
</dbReference>
<keyword evidence="2" id="KW-0805">Transcription regulation</keyword>
<comment type="similarity">
    <text evidence="1">Belongs to the LysR transcriptional regulatory family.</text>
</comment>
<feature type="compositionally biased region" description="Gly residues" evidence="7">
    <location>
        <begin position="330"/>
        <end position="339"/>
    </location>
</feature>